<reference evidence="1 2" key="1">
    <citation type="submission" date="2019-03" db="EMBL/GenBank/DDBJ databases">
        <title>Metabolic reconstructions from genomes of highly enriched 'Candidatus Accumulibacter' and 'Candidatus Competibacter' bioreactor populations.</title>
        <authorList>
            <person name="Annavajhala M.K."/>
            <person name="Welles L."/>
            <person name="Abbas B."/>
            <person name="Sorokin D."/>
            <person name="Park H."/>
            <person name="Van Loosdrecht M."/>
            <person name="Chandran K."/>
        </authorList>
    </citation>
    <scope>NUCLEOTIDE SEQUENCE [LARGE SCALE GENOMIC DNA]</scope>
    <source>
        <strain evidence="1 2">SBR_G</strain>
    </source>
</reference>
<name>A0ABX1TI70_9GAMM</name>
<evidence type="ECO:0000313" key="1">
    <source>
        <dbReference type="EMBL" id="NMQ19078.1"/>
    </source>
</evidence>
<organism evidence="1 2">
    <name type="scientific">Candidatus Competibacter phosphatis</name>
    <dbReference type="NCBI Taxonomy" id="221280"/>
    <lineage>
        <taxon>Bacteria</taxon>
        <taxon>Pseudomonadati</taxon>
        <taxon>Pseudomonadota</taxon>
        <taxon>Gammaproteobacteria</taxon>
        <taxon>Candidatus Competibacteraceae</taxon>
        <taxon>Candidatus Competibacter</taxon>
    </lineage>
</organism>
<evidence type="ECO:0000313" key="2">
    <source>
        <dbReference type="Proteomes" id="UP000760480"/>
    </source>
</evidence>
<dbReference type="RefSeq" id="WP_169248328.1">
    <property type="nucleotide sequence ID" value="NZ_SPMZ01000019.1"/>
</dbReference>
<dbReference type="EMBL" id="SPMZ01000019">
    <property type="protein sequence ID" value="NMQ19078.1"/>
    <property type="molecule type" value="Genomic_DNA"/>
</dbReference>
<proteinExistence type="predicted"/>
<evidence type="ECO:0008006" key="3">
    <source>
        <dbReference type="Google" id="ProtNLM"/>
    </source>
</evidence>
<dbReference type="Gene3D" id="3.40.50.2300">
    <property type="match status" value="2"/>
</dbReference>
<dbReference type="SUPFAM" id="SSF53822">
    <property type="entry name" value="Periplasmic binding protein-like I"/>
    <property type="match status" value="1"/>
</dbReference>
<gene>
    <name evidence="1" type="ORF">E4P82_07600</name>
</gene>
<protein>
    <recommendedName>
        <fullName evidence="3">Leucine-binding protein domain-containing protein</fullName>
    </recommendedName>
</protein>
<keyword evidence="2" id="KW-1185">Reference proteome</keyword>
<sequence>MKKQPGAAEVIAKLDEIIALPDEDPKHNGVGPVGFFTRHTQQFARPGYESLKKWEKTANTKCRLVMLLGGGNMPTSAFIGYANYKKEPWVFSVTSQLELTTFVEDMRNYKVFENIILTQVVPSMDSPLPIVNDARKALGIQLNNSSLEGYIVGKMFLAIMHDIKGDITRANFLAAVRGKTFDLGGLTLDFTDDNQGSNFVQPYVFEEGTFKLHTPQQLQKLFNQ</sequence>
<comment type="caution">
    <text evidence="1">The sequence shown here is derived from an EMBL/GenBank/DDBJ whole genome shotgun (WGS) entry which is preliminary data.</text>
</comment>
<dbReference type="InterPro" id="IPR028082">
    <property type="entry name" value="Peripla_BP_I"/>
</dbReference>
<accession>A0ABX1TI70</accession>
<dbReference type="Proteomes" id="UP000760480">
    <property type="component" value="Unassembled WGS sequence"/>
</dbReference>